<evidence type="ECO:0000256" key="4">
    <source>
        <dbReference type="ARBA" id="ARBA00022692"/>
    </source>
</evidence>
<feature type="domain" description="Two component regulator three Y" evidence="10">
    <location>
        <begin position="663"/>
        <end position="724"/>
    </location>
</feature>
<dbReference type="Pfam" id="PF07494">
    <property type="entry name" value="Reg_prop"/>
    <property type="match status" value="1"/>
</dbReference>
<dbReference type="RefSeq" id="WP_330106322.1">
    <property type="nucleotide sequence ID" value="NZ_JAZDQT010000001.1"/>
</dbReference>
<comment type="subcellular location">
    <subcellularLocation>
        <location evidence="1">Cell membrane</location>
        <topology evidence="1">Multi-pass membrane protein</topology>
    </subcellularLocation>
</comment>
<dbReference type="SUPFAM" id="SSF63829">
    <property type="entry name" value="Calcium-dependent phosphotriesterase"/>
    <property type="match status" value="1"/>
</dbReference>
<dbReference type="SUPFAM" id="SSF50998">
    <property type="entry name" value="Quinoprotein alcohol dehydrogenase-like"/>
    <property type="match status" value="1"/>
</dbReference>
<dbReference type="InterPro" id="IPR011110">
    <property type="entry name" value="Reg_prop"/>
</dbReference>
<keyword evidence="5" id="KW-0418">Kinase</keyword>
<evidence type="ECO:0000256" key="3">
    <source>
        <dbReference type="ARBA" id="ARBA00022679"/>
    </source>
</evidence>
<dbReference type="InterPro" id="IPR013783">
    <property type="entry name" value="Ig-like_fold"/>
</dbReference>
<evidence type="ECO:0000256" key="7">
    <source>
        <dbReference type="ARBA" id="ARBA00023012"/>
    </source>
</evidence>
<evidence type="ECO:0000259" key="11">
    <source>
        <dbReference type="Pfam" id="PF07730"/>
    </source>
</evidence>
<sequence length="979" mass="111541">MSYKKILFISLLFLIYSYKSVAQRYYFEQYDIDRGLIQSQVTAIVQDQKRKLWIATLGGLGSFNGRQFTNYSRTNGLTSNYNVALAIDKSNKIWIGSSGALTSYDGQRFVKRSASSYWTRKLASTKNGEIFTLRKRSLYKVEKDQEQYINITKDSMEYVSSIYGDPMGRLWAAVYNKGIYFLENNTWKSLQLKNGLPPDLEISDILLDNHNRNKLWLVSPKGIYAAENGLLSKEPWAIDSKPMCIAQDDNGAVWVGAEKGAYVIKKRRIIHFTAQNGFTDNTVSKIFKDIENNIWLGTYGAGLFKFNNNNYVIFDESQGIHNKLVMAVSYGPSPDAIWMGAYDGLYEYRSGQKIRNIEIPFAKDESYHINFLHRDSKKRVWIGSGEGGLWLATNKAIKRVDPKSASPISYQAIIETDSKEIWLATSRGVFTFDEKTKTLNKISKLPGNSLLDLGRDTVLVGTQDGAYVFVNKQNVRHIKNKSLMGSSILCMLKYKNYILFGTSDYGLLIWNWETGKNWTINTKNGLASDHIYSIIEDSNGLIWLGTGRGISRMDPKNFKLINTPDADGLLVECNQNAILQDHNNIWIGTTKGVIVYKVDPMPSVEVKPYITINSINVFPSYKRKTEQNTFKTAFKSHELQERPSFPYSHNYISINFSGIYLTNPSSLRYKYRLVGLDNKFSQASTNSAVNFTAIPAGKYTFEVIAITKEGLTSVNTASFSFEILPPYYQTNTFRFFVFLLVILLILMTVYAILTINERRRKLHLKIKLEEQYKIRKQTAEDFHDDLGNKLTRITVLSEVLSSMLREDDAEKKNIIKKIATNVNELYNGTKDILWSLNPKNDTLNQLVDHIKEFGMEMFNDTPAQFKHHIDIPDNHIGLTLDLNRNVLLIFKESIHNALKHSKATEVYFKAKLNNKLLLLSLEDNGTGFDINQAKSGHGMNNMYLRAERIGADLNIISKADGTAICLLINFSTLKRKQNV</sequence>
<accession>A0ABU7I392</accession>
<name>A0ABU7I392_9SPHI</name>
<comment type="caution">
    <text evidence="12">The sequence shown here is derived from an EMBL/GenBank/DDBJ whole genome shotgun (WGS) entry which is preliminary data.</text>
</comment>
<protein>
    <submittedName>
        <fullName evidence="12">Two-component regulator propeller domain-containing protein</fullName>
    </submittedName>
</protein>
<dbReference type="Gene3D" id="2.60.40.10">
    <property type="entry name" value="Immunoglobulins"/>
    <property type="match status" value="1"/>
</dbReference>
<evidence type="ECO:0000256" key="5">
    <source>
        <dbReference type="ARBA" id="ARBA00022777"/>
    </source>
</evidence>
<reference evidence="12 13" key="1">
    <citation type="submission" date="2024-01" db="EMBL/GenBank/DDBJ databases">
        <title>Pedobacter sp. nov., isolated from fresh soil.</title>
        <authorList>
            <person name="Le N.T.T."/>
        </authorList>
    </citation>
    <scope>NUCLEOTIDE SEQUENCE [LARGE SCALE GENOMIC DNA]</scope>
    <source>
        <strain evidence="12 13">KR3-3</strain>
    </source>
</reference>
<dbReference type="PANTHER" id="PTHR24421">
    <property type="entry name" value="NITRATE/NITRITE SENSOR PROTEIN NARX-RELATED"/>
    <property type="match status" value="1"/>
</dbReference>
<keyword evidence="8 9" id="KW-0472">Membrane</keyword>
<gene>
    <name evidence="12" type="ORF">VRU48_02355</name>
</gene>
<evidence type="ECO:0000313" key="12">
    <source>
        <dbReference type="EMBL" id="MEE1943932.1"/>
    </source>
</evidence>
<evidence type="ECO:0000259" key="10">
    <source>
        <dbReference type="Pfam" id="PF07495"/>
    </source>
</evidence>
<dbReference type="PANTHER" id="PTHR24421:SF37">
    <property type="entry name" value="SENSOR HISTIDINE KINASE NARS"/>
    <property type="match status" value="1"/>
</dbReference>
<keyword evidence="6 9" id="KW-1133">Transmembrane helix</keyword>
<dbReference type="InterPro" id="IPR011712">
    <property type="entry name" value="Sig_transdc_His_kin_sub3_dim/P"/>
</dbReference>
<evidence type="ECO:0000313" key="13">
    <source>
        <dbReference type="Proteomes" id="UP001336835"/>
    </source>
</evidence>
<dbReference type="InterPro" id="IPR011047">
    <property type="entry name" value="Quinoprotein_ADH-like_sf"/>
</dbReference>
<feature type="domain" description="Signal transduction histidine kinase subgroup 3 dimerisation and phosphoacceptor" evidence="11">
    <location>
        <begin position="775"/>
        <end position="839"/>
    </location>
</feature>
<dbReference type="Pfam" id="PF07730">
    <property type="entry name" value="HisKA_3"/>
    <property type="match status" value="1"/>
</dbReference>
<keyword evidence="7" id="KW-0902">Two-component regulatory system</keyword>
<dbReference type="Pfam" id="PF07495">
    <property type="entry name" value="Y_Y_Y"/>
    <property type="match status" value="1"/>
</dbReference>
<evidence type="ECO:0000256" key="9">
    <source>
        <dbReference type="SAM" id="Phobius"/>
    </source>
</evidence>
<dbReference type="Gene3D" id="1.20.5.1930">
    <property type="match status" value="1"/>
</dbReference>
<feature type="transmembrane region" description="Helical" evidence="9">
    <location>
        <begin position="735"/>
        <end position="755"/>
    </location>
</feature>
<dbReference type="EMBL" id="JAZDQT010000001">
    <property type="protein sequence ID" value="MEE1943932.1"/>
    <property type="molecule type" value="Genomic_DNA"/>
</dbReference>
<evidence type="ECO:0000256" key="8">
    <source>
        <dbReference type="ARBA" id="ARBA00023136"/>
    </source>
</evidence>
<dbReference type="Gene3D" id="2.130.10.10">
    <property type="entry name" value="YVTN repeat-like/Quinoprotein amine dehydrogenase"/>
    <property type="match status" value="3"/>
</dbReference>
<evidence type="ECO:0000256" key="1">
    <source>
        <dbReference type="ARBA" id="ARBA00004651"/>
    </source>
</evidence>
<dbReference type="InterPro" id="IPR036890">
    <property type="entry name" value="HATPase_C_sf"/>
</dbReference>
<evidence type="ECO:0000256" key="6">
    <source>
        <dbReference type="ARBA" id="ARBA00022989"/>
    </source>
</evidence>
<dbReference type="SUPFAM" id="SSF69322">
    <property type="entry name" value="Tricorn protease domain 2"/>
    <property type="match status" value="1"/>
</dbReference>
<dbReference type="InterPro" id="IPR015943">
    <property type="entry name" value="WD40/YVTN_repeat-like_dom_sf"/>
</dbReference>
<dbReference type="SUPFAM" id="SSF55874">
    <property type="entry name" value="ATPase domain of HSP90 chaperone/DNA topoisomerase II/histidine kinase"/>
    <property type="match status" value="1"/>
</dbReference>
<dbReference type="Proteomes" id="UP001336835">
    <property type="component" value="Unassembled WGS sequence"/>
</dbReference>
<dbReference type="InterPro" id="IPR050482">
    <property type="entry name" value="Sensor_HK_TwoCompSys"/>
</dbReference>
<keyword evidence="3" id="KW-0808">Transferase</keyword>
<dbReference type="Gene3D" id="3.30.565.10">
    <property type="entry name" value="Histidine kinase-like ATPase, C-terminal domain"/>
    <property type="match status" value="1"/>
</dbReference>
<proteinExistence type="predicted"/>
<dbReference type="CDD" id="cd16917">
    <property type="entry name" value="HATPase_UhpB-NarQ-NarX-like"/>
    <property type="match status" value="1"/>
</dbReference>
<keyword evidence="13" id="KW-1185">Reference proteome</keyword>
<keyword evidence="4 9" id="KW-0812">Transmembrane</keyword>
<keyword evidence="2" id="KW-1003">Cell membrane</keyword>
<dbReference type="InterPro" id="IPR011123">
    <property type="entry name" value="Y_Y_Y"/>
</dbReference>
<evidence type="ECO:0000256" key="2">
    <source>
        <dbReference type="ARBA" id="ARBA00022475"/>
    </source>
</evidence>
<organism evidence="12 13">
    <name type="scientific">Pedobacter albus</name>
    <dbReference type="NCBI Taxonomy" id="3113905"/>
    <lineage>
        <taxon>Bacteria</taxon>
        <taxon>Pseudomonadati</taxon>
        <taxon>Bacteroidota</taxon>
        <taxon>Sphingobacteriia</taxon>
        <taxon>Sphingobacteriales</taxon>
        <taxon>Sphingobacteriaceae</taxon>
        <taxon>Pedobacter</taxon>
    </lineage>
</organism>